<dbReference type="Proteomes" id="UP001161390">
    <property type="component" value="Unassembled WGS sequence"/>
</dbReference>
<evidence type="ECO:0000313" key="2">
    <source>
        <dbReference type="EMBL" id="GLQ19527.1"/>
    </source>
</evidence>
<name>A0ABQ5UXF2_9PROT</name>
<reference evidence="2" key="1">
    <citation type="journal article" date="2014" name="Int. J. Syst. Evol. Microbiol.">
        <title>Complete genome of a new Firmicutes species belonging to the dominant human colonic microbiota ('Ruminococcus bicirculans') reveals two chromosomes and a selective capacity to utilize plant glucans.</title>
        <authorList>
            <consortium name="NISC Comparative Sequencing Program"/>
            <person name="Wegmann U."/>
            <person name="Louis P."/>
            <person name="Goesmann A."/>
            <person name="Henrissat B."/>
            <person name="Duncan S.H."/>
            <person name="Flint H.J."/>
        </authorList>
    </citation>
    <scope>NUCLEOTIDE SEQUENCE</scope>
    <source>
        <strain evidence="2">NBRC 108216</strain>
    </source>
</reference>
<protein>
    <recommendedName>
        <fullName evidence="4">UrcA family protein</fullName>
    </recommendedName>
</protein>
<dbReference type="RefSeq" id="WP_284369276.1">
    <property type="nucleotide sequence ID" value="NZ_BSNJ01000001.1"/>
</dbReference>
<evidence type="ECO:0000256" key="1">
    <source>
        <dbReference type="SAM" id="SignalP"/>
    </source>
</evidence>
<proteinExistence type="predicted"/>
<evidence type="ECO:0000313" key="3">
    <source>
        <dbReference type="Proteomes" id="UP001161390"/>
    </source>
</evidence>
<accession>A0ABQ5UXF2</accession>
<sequence length="116" mass="12286">MTMTTKPFARTALLAGALMMTALPAAAQVAAKVEISAKSNGERITVAVPTSLMTSDDGMEKLYTALQRKAEKSCKVTIPMRIGSSVTVGRCTRKLMNGFVADLDHSGMAALHAQRS</sequence>
<comment type="caution">
    <text evidence="2">The sequence shown here is derived from an EMBL/GenBank/DDBJ whole genome shotgun (WGS) entry which is preliminary data.</text>
</comment>
<feature type="chain" id="PRO_5045990722" description="UrcA family protein" evidence="1">
    <location>
        <begin position="28"/>
        <end position="116"/>
    </location>
</feature>
<dbReference type="NCBIfam" id="TIGR04433">
    <property type="entry name" value="UrcA_uranyl"/>
    <property type="match status" value="1"/>
</dbReference>
<gene>
    <name evidence="2" type="ORF">GCM10007854_04820</name>
</gene>
<evidence type="ECO:0008006" key="4">
    <source>
        <dbReference type="Google" id="ProtNLM"/>
    </source>
</evidence>
<keyword evidence="1" id="KW-0732">Signal</keyword>
<feature type="signal peptide" evidence="1">
    <location>
        <begin position="1"/>
        <end position="27"/>
    </location>
</feature>
<dbReference type="InterPro" id="IPR030972">
    <property type="entry name" value="UrcA_uranyl"/>
</dbReference>
<reference evidence="2" key="2">
    <citation type="submission" date="2023-01" db="EMBL/GenBank/DDBJ databases">
        <title>Draft genome sequence of Algimonas porphyrae strain NBRC 108216.</title>
        <authorList>
            <person name="Sun Q."/>
            <person name="Mori K."/>
        </authorList>
    </citation>
    <scope>NUCLEOTIDE SEQUENCE</scope>
    <source>
        <strain evidence="2">NBRC 108216</strain>
    </source>
</reference>
<organism evidence="2 3">
    <name type="scientific">Algimonas porphyrae</name>
    <dbReference type="NCBI Taxonomy" id="1128113"/>
    <lineage>
        <taxon>Bacteria</taxon>
        <taxon>Pseudomonadati</taxon>
        <taxon>Pseudomonadota</taxon>
        <taxon>Alphaproteobacteria</taxon>
        <taxon>Maricaulales</taxon>
        <taxon>Robiginitomaculaceae</taxon>
        <taxon>Algimonas</taxon>
    </lineage>
</organism>
<keyword evidence="3" id="KW-1185">Reference proteome</keyword>
<dbReference type="EMBL" id="BSNJ01000001">
    <property type="protein sequence ID" value="GLQ19527.1"/>
    <property type="molecule type" value="Genomic_DNA"/>
</dbReference>